<organism evidence="2 3">
    <name type="scientific">Portunus trituberculatus</name>
    <name type="common">Swimming crab</name>
    <name type="synonym">Neptunus trituberculatus</name>
    <dbReference type="NCBI Taxonomy" id="210409"/>
    <lineage>
        <taxon>Eukaryota</taxon>
        <taxon>Metazoa</taxon>
        <taxon>Ecdysozoa</taxon>
        <taxon>Arthropoda</taxon>
        <taxon>Crustacea</taxon>
        <taxon>Multicrustacea</taxon>
        <taxon>Malacostraca</taxon>
        <taxon>Eumalacostraca</taxon>
        <taxon>Eucarida</taxon>
        <taxon>Decapoda</taxon>
        <taxon>Pleocyemata</taxon>
        <taxon>Brachyura</taxon>
        <taxon>Eubrachyura</taxon>
        <taxon>Portunoidea</taxon>
        <taxon>Portunidae</taxon>
        <taxon>Portuninae</taxon>
        <taxon>Portunus</taxon>
    </lineage>
</organism>
<sequence>MAHNCSIHGGTRPMIRTPCYITSPPRDSRRALITPRLLITGTGRKPAKGNKIFKKKVHLSAGSLKSNKELAKIKEQMSVSSTMTQK</sequence>
<proteinExistence type="predicted"/>
<dbReference type="Proteomes" id="UP000324222">
    <property type="component" value="Unassembled WGS sequence"/>
</dbReference>
<dbReference type="EMBL" id="VSRR010014808">
    <property type="protein sequence ID" value="MPC57467.1"/>
    <property type="molecule type" value="Genomic_DNA"/>
</dbReference>
<comment type="caution">
    <text evidence="2">The sequence shown here is derived from an EMBL/GenBank/DDBJ whole genome shotgun (WGS) entry which is preliminary data.</text>
</comment>
<protein>
    <submittedName>
        <fullName evidence="2">Uncharacterized protein</fullName>
    </submittedName>
</protein>
<dbReference type="AlphaFoldDB" id="A0A5B7GJK2"/>
<gene>
    <name evidence="2" type="ORF">E2C01_051447</name>
</gene>
<evidence type="ECO:0000256" key="1">
    <source>
        <dbReference type="SAM" id="MobiDB-lite"/>
    </source>
</evidence>
<name>A0A5B7GJK2_PORTR</name>
<evidence type="ECO:0000313" key="2">
    <source>
        <dbReference type="EMBL" id="MPC57467.1"/>
    </source>
</evidence>
<reference evidence="2 3" key="1">
    <citation type="submission" date="2019-05" db="EMBL/GenBank/DDBJ databases">
        <title>Another draft genome of Portunus trituberculatus and its Hox gene families provides insights of decapod evolution.</title>
        <authorList>
            <person name="Jeong J.-H."/>
            <person name="Song I."/>
            <person name="Kim S."/>
            <person name="Choi T."/>
            <person name="Kim D."/>
            <person name="Ryu S."/>
            <person name="Kim W."/>
        </authorList>
    </citation>
    <scope>NUCLEOTIDE SEQUENCE [LARGE SCALE GENOMIC DNA]</scope>
    <source>
        <tissue evidence="2">Muscle</tissue>
    </source>
</reference>
<evidence type="ECO:0000313" key="3">
    <source>
        <dbReference type="Proteomes" id="UP000324222"/>
    </source>
</evidence>
<keyword evidence="3" id="KW-1185">Reference proteome</keyword>
<accession>A0A5B7GJK2</accession>
<feature type="region of interest" description="Disordered" evidence="1">
    <location>
        <begin position="1"/>
        <end position="23"/>
    </location>
</feature>